<evidence type="ECO:0000259" key="1">
    <source>
        <dbReference type="Pfam" id="PF01243"/>
    </source>
</evidence>
<dbReference type="PANTHER" id="PTHR42815:SF2">
    <property type="entry name" value="FAD-BINDING, PUTATIVE (AFU_ORTHOLOGUE AFUA_6G07600)-RELATED"/>
    <property type="match status" value="1"/>
</dbReference>
<name>A0A552UHE2_9SPHN</name>
<accession>A0A552UHE2</accession>
<dbReference type="EMBL" id="VJWA01000001">
    <property type="protein sequence ID" value="TRW17607.1"/>
    <property type="molecule type" value="Genomic_DNA"/>
</dbReference>
<gene>
    <name evidence="2" type="ORF">FMM06_05515</name>
</gene>
<dbReference type="InterPro" id="IPR011576">
    <property type="entry name" value="Pyridox_Oxase_N"/>
</dbReference>
<dbReference type="Gene3D" id="2.30.110.10">
    <property type="entry name" value="Electron Transport, Fmn-binding Protein, Chain A"/>
    <property type="match status" value="1"/>
</dbReference>
<dbReference type="RefSeq" id="WP_143555152.1">
    <property type="nucleotide sequence ID" value="NZ_VJWA01000001.1"/>
</dbReference>
<dbReference type="InterPro" id="IPR012349">
    <property type="entry name" value="Split_barrel_FMN-bd"/>
</dbReference>
<organism evidence="2 3">
    <name type="scientific">Glacieibacterium frigidum</name>
    <dbReference type="NCBI Taxonomy" id="2593303"/>
    <lineage>
        <taxon>Bacteria</taxon>
        <taxon>Pseudomonadati</taxon>
        <taxon>Pseudomonadota</taxon>
        <taxon>Alphaproteobacteria</taxon>
        <taxon>Sphingomonadales</taxon>
        <taxon>Sphingosinicellaceae</taxon>
        <taxon>Glacieibacterium</taxon>
    </lineage>
</organism>
<comment type="caution">
    <text evidence="2">The sequence shown here is derived from an EMBL/GenBank/DDBJ whole genome shotgun (WGS) entry which is preliminary data.</text>
</comment>
<dbReference type="PANTHER" id="PTHR42815">
    <property type="entry name" value="FAD-BINDING, PUTATIVE (AFU_ORTHOLOGUE AFUA_6G07600)-RELATED"/>
    <property type="match status" value="1"/>
</dbReference>
<dbReference type="Proteomes" id="UP000317894">
    <property type="component" value="Unassembled WGS sequence"/>
</dbReference>
<evidence type="ECO:0000313" key="2">
    <source>
        <dbReference type="EMBL" id="TRW17607.1"/>
    </source>
</evidence>
<proteinExistence type="predicted"/>
<protein>
    <submittedName>
        <fullName evidence="2">Pyridoxamine 5'-phosphate oxidase family protein</fullName>
    </submittedName>
</protein>
<feature type="domain" description="Pyridoxamine 5'-phosphate oxidase N-terminal" evidence="1">
    <location>
        <begin position="45"/>
        <end position="141"/>
    </location>
</feature>
<dbReference type="SUPFAM" id="SSF50475">
    <property type="entry name" value="FMN-binding split barrel"/>
    <property type="match status" value="1"/>
</dbReference>
<sequence length="185" mass="20215">MSHAWHDIAFTAPVRALQEAAGSRASYAAMGARGDAGARLGEGEAAFIHARDGFYLASVNADGWPYVQFRGGPPGFVRVIDAATIAWADFRGNQQFVSAGNVSENDRVSLFLMDYPNRRRLKLFGHLDFTPAADAPEAAAALAMPGYPARIDRIARVRVAGFDWNCPQHIPRRLTRAEWEAEARG</sequence>
<keyword evidence="3" id="KW-1185">Reference proteome</keyword>
<dbReference type="AlphaFoldDB" id="A0A552UHE2"/>
<dbReference type="Pfam" id="PF01243">
    <property type="entry name" value="PNPOx_N"/>
    <property type="match status" value="1"/>
</dbReference>
<reference evidence="2 3" key="1">
    <citation type="submission" date="2019-07" db="EMBL/GenBank/DDBJ databases">
        <title>Novel species isolated from glacier.</title>
        <authorList>
            <person name="Liu Q."/>
            <person name="Xin Y.-H."/>
        </authorList>
    </citation>
    <scope>NUCLEOTIDE SEQUENCE [LARGE SCALE GENOMIC DNA]</scope>
    <source>
        <strain evidence="2 3">LB1R16</strain>
    </source>
</reference>
<dbReference type="OrthoDB" id="9790331at2"/>
<evidence type="ECO:0000313" key="3">
    <source>
        <dbReference type="Proteomes" id="UP000317894"/>
    </source>
</evidence>